<protein>
    <submittedName>
        <fullName evidence="2">Glycosyl transferase</fullName>
    </submittedName>
</protein>
<keyword evidence="1 2" id="KW-0808">Transferase</keyword>
<evidence type="ECO:0000313" key="3">
    <source>
        <dbReference type="Proteomes" id="UP000230837"/>
    </source>
</evidence>
<dbReference type="InterPro" id="IPR029044">
    <property type="entry name" value="Nucleotide-diphossugar_trans"/>
</dbReference>
<organism evidence="2 3">
    <name type="scientific">Candidatus Kaiserbacteria bacterium CG_4_8_14_3_um_filter_38_9</name>
    <dbReference type="NCBI Taxonomy" id="1974599"/>
    <lineage>
        <taxon>Bacteria</taxon>
        <taxon>Candidatus Kaiseribacteriota</taxon>
    </lineage>
</organism>
<sequence length="216" mass="24827">MSAIPKIVHYIWVGPNPITPLAVRCIASWKKYLPDYKIKLWNETNSPMDHHYVKAMYEKGKWAFVSDYIRFWVLANEGGIYLDTDMEVLKPLDDFLGQVGFVGRSKSGHIESSIIGAIPQADFVQKALSVYDKDHVYNLVTSPVVLQNVINELNDISIKIYDYSYFFPCDEGEKVDSSSLANAYTNHHWAESWVPHARVRKLARRLGLMQIIKKFV</sequence>
<dbReference type="Pfam" id="PF04488">
    <property type="entry name" value="Gly_transf_sug"/>
    <property type="match status" value="1"/>
</dbReference>
<dbReference type="PANTHER" id="PTHR32385:SF15">
    <property type="entry name" value="INOSITOL PHOSPHOCERAMIDE MANNOSYLTRANSFERASE 1"/>
    <property type="match status" value="1"/>
</dbReference>
<dbReference type="PANTHER" id="PTHR32385">
    <property type="entry name" value="MANNOSYL PHOSPHORYLINOSITOL CERAMIDE SYNTHASE"/>
    <property type="match status" value="1"/>
</dbReference>
<evidence type="ECO:0000256" key="1">
    <source>
        <dbReference type="ARBA" id="ARBA00022679"/>
    </source>
</evidence>
<dbReference type="GO" id="GO:0051999">
    <property type="term" value="P:mannosyl-inositol phosphorylceramide biosynthetic process"/>
    <property type="evidence" value="ECO:0007669"/>
    <property type="project" value="TreeGrafter"/>
</dbReference>
<dbReference type="AlphaFoldDB" id="A0A2M7IMV3"/>
<dbReference type="GO" id="GO:0000030">
    <property type="term" value="F:mannosyltransferase activity"/>
    <property type="evidence" value="ECO:0007669"/>
    <property type="project" value="TreeGrafter"/>
</dbReference>
<dbReference type="InterPro" id="IPR051706">
    <property type="entry name" value="Glycosyltransferase_domain"/>
</dbReference>
<evidence type="ECO:0000313" key="2">
    <source>
        <dbReference type="EMBL" id="PIW96640.1"/>
    </source>
</evidence>
<comment type="caution">
    <text evidence="2">The sequence shown here is derived from an EMBL/GenBank/DDBJ whole genome shotgun (WGS) entry which is preliminary data.</text>
</comment>
<dbReference type="SUPFAM" id="SSF53448">
    <property type="entry name" value="Nucleotide-diphospho-sugar transferases"/>
    <property type="match status" value="1"/>
</dbReference>
<dbReference type="Proteomes" id="UP000230837">
    <property type="component" value="Unassembled WGS sequence"/>
</dbReference>
<accession>A0A2M7IMV3</accession>
<name>A0A2M7IMV3_9BACT</name>
<dbReference type="GO" id="GO:0016020">
    <property type="term" value="C:membrane"/>
    <property type="evidence" value="ECO:0007669"/>
    <property type="project" value="GOC"/>
</dbReference>
<reference evidence="3" key="1">
    <citation type="submission" date="2017-09" db="EMBL/GenBank/DDBJ databases">
        <title>Depth-based differentiation of microbial function through sediment-hosted aquifers and enrichment of novel symbionts in the deep terrestrial subsurface.</title>
        <authorList>
            <person name="Probst A.J."/>
            <person name="Ladd B."/>
            <person name="Jarett J.K."/>
            <person name="Geller-Mcgrath D.E."/>
            <person name="Sieber C.M.K."/>
            <person name="Emerson J.B."/>
            <person name="Anantharaman K."/>
            <person name="Thomas B.C."/>
            <person name="Malmstrom R."/>
            <person name="Stieglmeier M."/>
            <person name="Klingl A."/>
            <person name="Woyke T."/>
            <person name="Ryan C.M."/>
            <person name="Banfield J.F."/>
        </authorList>
    </citation>
    <scope>NUCLEOTIDE SEQUENCE [LARGE SCALE GENOMIC DNA]</scope>
</reference>
<gene>
    <name evidence="2" type="ORF">COZ82_03845</name>
</gene>
<dbReference type="EMBL" id="PFHR01000206">
    <property type="protein sequence ID" value="PIW96640.1"/>
    <property type="molecule type" value="Genomic_DNA"/>
</dbReference>
<proteinExistence type="predicted"/>
<dbReference type="InterPro" id="IPR007577">
    <property type="entry name" value="GlycoTrfase_DXD_sugar-bd_CS"/>
</dbReference>
<dbReference type="Gene3D" id="3.90.550.20">
    <property type="match status" value="1"/>
</dbReference>